<dbReference type="Proteomes" id="UP001221142">
    <property type="component" value="Unassembled WGS sequence"/>
</dbReference>
<feature type="signal peptide" evidence="1">
    <location>
        <begin position="1"/>
        <end position="23"/>
    </location>
</feature>
<dbReference type="EMBL" id="JARKIF010000015">
    <property type="protein sequence ID" value="KAJ7622128.1"/>
    <property type="molecule type" value="Genomic_DNA"/>
</dbReference>
<proteinExistence type="predicted"/>
<keyword evidence="1" id="KW-0732">Signal</keyword>
<comment type="caution">
    <text evidence="3">The sequence shown here is derived from an EMBL/GenBank/DDBJ whole genome shotgun (WGS) entry which is preliminary data.</text>
</comment>
<organism evidence="3 4">
    <name type="scientific">Roridomyces roridus</name>
    <dbReference type="NCBI Taxonomy" id="1738132"/>
    <lineage>
        <taxon>Eukaryota</taxon>
        <taxon>Fungi</taxon>
        <taxon>Dikarya</taxon>
        <taxon>Basidiomycota</taxon>
        <taxon>Agaricomycotina</taxon>
        <taxon>Agaricomycetes</taxon>
        <taxon>Agaricomycetidae</taxon>
        <taxon>Agaricales</taxon>
        <taxon>Marasmiineae</taxon>
        <taxon>Mycenaceae</taxon>
        <taxon>Roridomyces</taxon>
    </lineage>
</organism>
<keyword evidence="4" id="KW-1185">Reference proteome</keyword>
<accession>A0AAD7BIT6</accession>
<feature type="domain" description="WD-like" evidence="2">
    <location>
        <begin position="71"/>
        <end position="176"/>
    </location>
</feature>
<reference evidence="3" key="1">
    <citation type="submission" date="2023-03" db="EMBL/GenBank/DDBJ databases">
        <title>Massive genome expansion in bonnet fungi (Mycena s.s.) driven by repeated elements and novel gene families across ecological guilds.</title>
        <authorList>
            <consortium name="Lawrence Berkeley National Laboratory"/>
            <person name="Harder C.B."/>
            <person name="Miyauchi S."/>
            <person name="Viragh M."/>
            <person name="Kuo A."/>
            <person name="Thoen E."/>
            <person name="Andreopoulos B."/>
            <person name="Lu D."/>
            <person name="Skrede I."/>
            <person name="Drula E."/>
            <person name="Henrissat B."/>
            <person name="Morin E."/>
            <person name="Kohler A."/>
            <person name="Barry K."/>
            <person name="LaButti K."/>
            <person name="Morin E."/>
            <person name="Salamov A."/>
            <person name="Lipzen A."/>
            <person name="Mereny Z."/>
            <person name="Hegedus B."/>
            <person name="Baldrian P."/>
            <person name="Stursova M."/>
            <person name="Weitz H."/>
            <person name="Taylor A."/>
            <person name="Grigoriev I.V."/>
            <person name="Nagy L.G."/>
            <person name="Martin F."/>
            <person name="Kauserud H."/>
        </authorList>
    </citation>
    <scope>NUCLEOTIDE SEQUENCE</scope>
    <source>
        <strain evidence="3">9284</strain>
    </source>
</reference>
<name>A0AAD7BIT6_9AGAR</name>
<evidence type="ECO:0000313" key="4">
    <source>
        <dbReference type="Proteomes" id="UP001221142"/>
    </source>
</evidence>
<evidence type="ECO:0000259" key="2">
    <source>
        <dbReference type="Pfam" id="PF20493"/>
    </source>
</evidence>
<dbReference type="Pfam" id="PF20493">
    <property type="entry name" value="WD-like_fungi"/>
    <property type="match status" value="1"/>
</dbReference>
<evidence type="ECO:0000313" key="3">
    <source>
        <dbReference type="EMBL" id="KAJ7622128.1"/>
    </source>
</evidence>
<protein>
    <recommendedName>
        <fullName evidence="2">WD-like domain-containing protein</fullName>
    </recommendedName>
</protein>
<feature type="chain" id="PRO_5042162322" description="WD-like domain-containing protein" evidence="1">
    <location>
        <begin position="24"/>
        <end position="178"/>
    </location>
</feature>
<gene>
    <name evidence="3" type="ORF">FB45DRAFT_753295</name>
</gene>
<dbReference type="InterPro" id="IPR046925">
    <property type="entry name" value="WD-like_fungi"/>
</dbReference>
<evidence type="ECO:0000256" key="1">
    <source>
        <dbReference type="SAM" id="SignalP"/>
    </source>
</evidence>
<dbReference type="AlphaFoldDB" id="A0AAD7BIT6"/>
<sequence length="178" mass="18099">MFFKLNVACILAALTVFHGQVHGSPAAANSDDGDLVLLSTQETPNGNITIWGVPEGASSSKRTAAASFPMKKRCGTNDVKCSTSHTADRTSCVQLVGSLSANSGKAVGVSPRSICQGGCCVSWANAVSGLTQGELVNSANDVLNGCGGDTISGLTRDTSLNGVCTSQCLSNRPSGCEN</sequence>